<dbReference type="PANTHER" id="PTHR46638:SF1">
    <property type="entry name" value="CORRINOID ADENOSYLTRANSFERASE"/>
    <property type="match status" value="1"/>
</dbReference>
<dbReference type="SUPFAM" id="SSF52540">
    <property type="entry name" value="P-loop containing nucleoside triphosphate hydrolases"/>
    <property type="match status" value="1"/>
</dbReference>
<protein>
    <submittedName>
        <fullName evidence="1">Cob(I)yrinic acid a,c-diamide adenosyltransferase</fullName>
        <ecNumber evidence="1">2.5.1.17</ecNumber>
    </submittedName>
</protein>
<sequence>MGKMQIFTGEGRGKTPAALGEALMAAALGKQVVIIQFLKGRGLQESLYQRRLEPEIKLFRFEKSDCDFFALSEEKRKEEIHNIRNGLNFAKKVLTTGECDLLVLDEVLELVGNSIIGEDDLKNVLEARGEYTDVILTGAQAPEGIREMADAISEIHRAR</sequence>
<organism evidence="1 2">
    <name type="scientific">Candidatus Eisenbergiella merdigallinarum</name>
    <dbReference type="NCBI Taxonomy" id="2838552"/>
    <lineage>
        <taxon>Bacteria</taxon>
        <taxon>Bacillati</taxon>
        <taxon>Bacillota</taxon>
        <taxon>Clostridia</taxon>
        <taxon>Lachnospirales</taxon>
        <taxon>Lachnospiraceae</taxon>
        <taxon>Eisenbergiella</taxon>
    </lineage>
</organism>
<dbReference type="PANTHER" id="PTHR46638">
    <property type="entry name" value="CORRINOID ADENOSYLTRANSFERASE"/>
    <property type="match status" value="1"/>
</dbReference>
<dbReference type="AlphaFoldDB" id="A0A9D2MQF0"/>
<dbReference type="GO" id="GO:0009236">
    <property type="term" value="P:cobalamin biosynthetic process"/>
    <property type="evidence" value="ECO:0007669"/>
    <property type="project" value="InterPro"/>
</dbReference>
<dbReference type="PIRSF" id="PIRSF015617">
    <property type="entry name" value="Adensltrnsf_CobA"/>
    <property type="match status" value="1"/>
</dbReference>
<dbReference type="Proteomes" id="UP000886883">
    <property type="component" value="Unassembled WGS sequence"/>
</dbReference>
<evidence type="ECO:0000313" key="1">
    <source>
        <dbReference type="EMBL" id="HJB90075.1"/>
    </source>
</evidence>
<gene>
    <name evidence="1" type="ORF">H9763_01255</name>
</gene>
<accession>A0A9D2MQF0</accession>
<dbReference type="Pfam" id="PF02572">
    <property type="entry name" value="CobA_CobO_BtuR"/>
    <property type="match status" value="1"/>
</dbReference>
<dbReference type="Gene3D" id="3.40.50.300">
    <property type="entry name" value="P-loop containing nucleotide triphosphate hydrolases"/>
    <property type="match status" value="1"/>
</dbReference>
<evidence type="ECO:0000313" key="2">
    <source>
        <dbReference type="Proteomes" id="UP000886883"/>
    </source>
</evidence>
<comment type="caution">
    <text evidence="1">The sequence shown here is derived from an EMBL/GenBank/DDBJ whole genome shotgun (WGS) entry which is preliminary data.</text>
</comment>
<dbReference type="GO" id="GO:0008817">
    <property type="term" value="F:corrinoid adenosyltransferase activity"/>
    <property type="evidence" value="ECO:0007669"/>
    <property type="project" value="UniProtKB-EC"/>
</dbReference>
<dbReference type="InterPro" id="IPR003724">
    <property type="entry name" value="CblAdoTrfase_CobA"/>
</dbReference>
<keyword evidence="1" id="KW-0808">Transferase</keyword>
<name>A0A9D2MQF0_9FIRM</name>
<dbReference type="InterPro" id="IPR027417">
    <property type="entry name" value="P-loop_NTPase"/>
</dbReference>
<dbReference type="EC" id="2.5.1.17" evidence="1"/>
<dbReference type="GO" id="GO:0005524">
    <property type="term" value="F:ATP binding"/>
    <property type="evidence" value="ECO:0007669"/>
    <property type="project" value="InterPro"/>
</dbReference>
<reference evidence="1" key="1">
    <citation type="journal article" date="2021" name="PeerJ">
        <title>Extensive microbial diversity within the chicken gut microbiome revealed by metagenomics and culture.</title>
        <authorList>
            <person name="Gilroy R."/>
            <person name="Ravi A."/>
            <person name="Getino M."/>
            <person name="Pursley I."/>
            <person name="Horton D.L."/>
            <person name="Alikhan N.F."/>
            <person name="Baker D."/>
            <person name="Gharbi K."/>
            <person name="Hall N."/>
            <person name="Watson M."/>
            <person name="Adriaenssens E.M."/>
            <person name="Foster-Nyarko E."/>
            <person name="Jarju S."/>
            <person name="Secka A."/>
            <person name="Antonio M."/>
            <person name="Oren A."/>
            <person name="Chaudhuri R.R."/>
            <person name="La Ragione R."/>
            <person name="Hildebrand F."/>
            <person name="Pallen M.J."/>
        </authorList>
    </citation>
    <scope>NUCLEOTIDE SEQUENCE</scope>
    <source>
        <strain evidence="1">USAMLcec3-2134</strain>
    </source>
</reference>
<reference evidence="1" key="2">
    <citation type="submission" date="2021-04" db="EMBL/GenBank/DDBJ databases">
        <authorList>
            <person name="Gilroy R."/>
        </authorList>
    </citation>
    <scope>NUCLEOTIDE SEQUENCE</scope>
    <source>
        <strain evidence="1">USAMLcec3-2134</strain>
    </source>
</reference>
<proteinExistence type="predicted"/>
<dbReference type="EMBL" id="DWXE01000005">
    <property type="protein sequence ID" value="HJB90075.1"/>
    <property type="molecule type" value="Genomic_DNA"/>
</dbReference>